<protein>
    <submittedName>
        <fullName evidence="1">Uncharacterized protein</fullName>
    </submittedName>
</protein>
<keyword evidence="2" id="KW-1185">Reference proteome</keyword>
<proteinExistence type="predicted"/>
<gene>
    <name evidence="1" type="ORF">K1T71_002151</name>
</gene>
<name>A0ACC1DH83_9NEOP</name>
<sequence length="118" mass="13800">MSMFGKHSTRKLSAFKKSKSRSVDIEYTHQDLPSLRRKRTIAYKRLTKALELINVVAYMYRFINKSQNPNQAISHKFINNVERHRALMKIVKLVQHQQLRSLKIVSRSNFVAGVTQSL</sequence>
<organism evidence="1 2">
    <name type="scientific">Dendrolimus kikuchii</name>
    <dbReference type="NCBI Taxonomy" id="765133"/>
    <lineage>
        <taxon>Eukaryota</taxon>
        <taxon>Metazoa</taxon>
        <taxon>Ecdysozoa</taxon>
        <taxon>Arthropoda</taxon>
        <taxon>Hexapoda</taxon>
        <taxon>Insecta</taxon>
        <taxon>Pterygota</taxon>
        <taxon>Neoptera</taxon>
        <taxon>Endopterygota</taxon>
        <taxon>Lepidoptera</taxon>
        <taxon>Glossata</taxon>
        <taxon>Ditrysia</taxon>
        <taxon>Bombycoidea</taxon>
        <taxon>Lasiocampidae</taxon>
        <taxon>Dendrolimus</taxon>
    </lineage>
</organism>
<evidence type="ECO:0000313" key="2">
    <source>
        <dbReference type="Proteomes" id="UP000824533"/>
    </source>
</evidence>
<dbReference type="Proteomes" id="UP000824533">
    <property type="component" value="Linkage Group LG03"/>
</dbReference>
<accession>A0ACC1DH83</accession>
<reference evidence="1 2" key="1">
    <citation type="journal article" date="2021" name="Front. Genet.">
        <title>Chromosome-Level Genome Assembly Reveals Significant Gene Expansion in the Toll and IMD Signaling Pathways of Dendrolimus kikuchii.</title>
        <authorList>
            <person name="Zhou J."/>
            <person name="Wu P."/>
            <person name="Xiong Z."/>
            <person name="Liu N."/>
            <person name="Zhao N."/>
            <person name="Ji M."/>
            <person name="Qiu Y."/>
            <person name="Yang B."/>
        </authorList>
    </citation>
    <scope>NUCLEOTIDE SEQUENCE [LARGE SCALE GENOMIC DNA]</scope>
    <source>
        <strain evidence="1">Ann1</strain>
    </source>
</reference>
<dbReference type="EMBL" id="CM034389">
    <property type="protein sequence ID" value="KAJ0182782.1"/>
    <property type="molecule type" value="Genomic_DNA"/>
</dbReference>
<comment type="caution">
    <text evidence="1">The sequence shown here is derived from an EMBL/GenBank/DDBJ whole genome shotgun (WGS) entry which is preliminary data.</text>
</comment>
<evidence type="ECO:0000313" key="1">
    <source>
        <dbReference type="EMBL" id="KAJ0182782.1"/>
    </source>
</evidence>